<reference evidence="1 2" key="1">
    <citation type="submission" date="2017-08" db="EMBL/GenBank/DDBJ databases">
        <title>Infants hospitalized years apart are colonized by the same room-sourced microbial strains.</title>
        <authorList>
            <person name="Brooks B."/>
            <person name="Olm M.R."/>
            <person name="Firek B.A."/>
            <person name="Baker R."/>
            <person name="Thomas B.C."/>
            <person name="Morowitz M.J."/>
            <person name="Banfield J.F."/>
        </authorList>
    </citation>
    <scope>NUCLEOTIDE SEQUENCE [LARGE SCALE GENOMIC DNA]</scope>
    <source>
        <strain evidence="1">S2_003_000_R2_11</strain>
    </source>
</reference>
<accession>A0A2W5U6R6</accession>
<evidence type="ECO:0000313" key="1">
    <source>
        <dbReference type="EMBL" id="PZQ99153.1"/>
    </source>
</evidence>
<dbReference type="AlphaFoldDB" id="A0A2W5U6R6"/>
<dbReference type="Proteomes" id="UP000248975">
    <property type="component" value="Unassembled WGS sequence"/>
</dbReference>
<gene>
    <name evidence="1" type="ORF">DI533_00110</name>
</gene>
<proteinExistence type="predicted"/>
<dbReference type="InterPro" id="IPR027266">
    <property type="entry name" value="TrmE/GcvT-like"/>
</dbReference>
<dbReference type="EMBL" id="QFQS01000001">
    <property type="protein sequence ID" value="PZQ99153.1"/>
    <property type="molecule type" value="Genomic_DNA"/>
</dbReference>
<name>A0A2W5U6R6_CERSP</name>
<dbReference type="Gene3D" id="3.30.1360.120">
    <property type="entry name" value="Probable tRNA modification gtpase trme, domain 1"/>
    <property type="match status" value="1"/>
</dbReference>
<organism evidence="1 2">
    <name type="scientific">Cereibacter sphaeroides</name>
    <name type="common">Rhodobacter sphaeroides</name>
    <dbReference type="NCBI Taxonomy" id="1063"/>
    <lineage>
        <taxon>Bacteria</taxon>
        <taxon>Pseudomonadati</taxon>
        <taxon>Pseudomonadota</taxon>
        <taxon>Alphaproteobacteria</taxon>
        <taxon>Rhodobacterales</taxon>
        <taxon>Paracoccaceae</taxon>
        <taxon>Cereibacter</taxon>
    </lineage>
</organism>
<dbReference type="SUPFAM" id="SSF103025">
    <property type="entry name" value="Folate-binding domain"/>
    <property type="match status" value="1"/>
</dbReference>
<comment type="caution">
    <text evidence="1">The sequence shown here is derived from an EMBL/GenBank/DDBJ whole genome shotgun (WGS) entry which is preliminary data.</text>
</comment>
<evidence type="ECO:0000313" key="2">
    <source>
        <dbReference type="Proteomes" id="UP000248975"/>
    </source>
</evidence>
<protein>
    <submittedName>
        <fullName evidence="1">Sarcosine oxidase subunit gamma</fullName>
    </submittedName>
</protein>
<sequence>MTKRGRNSVPDLIAKSPLSGRGPLTLGAVTLSEIDLLRISSVAPLKGQGAPLSRALKTLGLAFPEPGEVSAAQDVRLVWTARDQAFLIGVDPAPLAGHAALTDQSDGWAGLSIKGAGAEVVLARLYPLDLRAAAFGQGRTIRAPLNHMSSILLRTGPDAFEILVFRSMARTAWHEIETAMQGVAARVAIG</sequence>